<evidence type="ECO:0000313" key="2">
    <source>
        <dbReference type="EMBL" id="MBB4940769.1"/>
    </source>
</evidence>
<gene>
    <name evidence="2" type="ORF">FHR32_005146</name>
</gene>
<feature type="compositionally biased region" description="Basic and acidic residues" evidence="1">
    <location>
        <begin position="210"/>
        <end position="228"/>
    </location>
</feature>
<feature type="region of interest" description="Disordered" evidence="1">
    <location>
        <begin position="185"/>
        <end position="228"/>
    </location>
</feature>
<feature type="compositionally biased region" description="Low complexity" evidence="1">
    <location>
        <begin position="195"/>
        <end position="204"/>
    </location>
</feature>
<feature type="region of interest" description="Disordered" evidence="1">
    <location>
        <begin position="134"/>
        <end position="172"/>
    </location>
</feature>
<organism evidence="2 3">
    <name type="scientific">Streptosporangium album</name>
    <dbReference type="NCBI Taxonomy" id="47479"/>
    <lineage>
        <taxon>Bacteria</taxon>
        <taxon>Bacillati</taxon>
        <taxon>Actinomycetota</taxon>
        <taxon>Actinomycetes</taxon>
        <taxon>Streptosporangiales</taxon>
        <taxon>Streptosporangiaceae</taxon>
        <taxon>Streptosporangium</taxon>
    </lineage>
</organism>
<dbReference type="AlphaFoldDB" id="A0A7W7WC11"/>
<comment type="caution">
    <text evidence="2">The sequence shown here is derived from an EMBL/GenBank/DDBJ whole genome shotgun (WGS) entry which is preliminary data.</text>
</comment>
<dbReference type="GO" id="GO:0003677">
    <property type="term" value="F:DNA binding"/>
    <property type="evidence" value="ECO:0007669"/>
    <property type="project" value="UniProtKB-KW"/>
</dbReference>
<dbReference type="EMBL" id="JACHJU010000002">
    <property type="protein sequence ID" value="MBB4940769.1"/>
    <property type="molecule type" value="Genomic_DNA"/>
</dbReference>
<name>A0A7W7WC11_9ACTN</name>
<feature type="compositionally biased region" description="Basic and acidic residues" evidence="1">
    <location>
        <begin position="185"/>
        <end position="194"/>
    </location>
</feature>
<keyword evidence="2" id="KW-0238">DNA-binding</keyword>
<proteinExistence type="predicted"/>
<evidence type="ECO:0000313" key="3">
    <source>
        <dbReference type="Proteomes" id="UP000534286"/>
    </source>
</evidence>
<keyword evidence="3" id="KW-1185">Reference proteome</keyword>
<protein>
    <submittedName>
        <fullName evidence="2">Antitoxin (DNA-binding transcriptional repressor) of toxin-antitoxin stability system</fullName>
    </submittedName>
</protein>
<sequence>MSSKEVGIEDGRKKFGDLVIAAQTHGKTTIVTRYGRPAAMITPVPLHIALRDITVEAIDQGNWRDQAVEDWIEAAAEQGYGFTILAVYDTGDVLAVLAKNEWVGDQIVAGERFTLRIDRPGLVEEGDGKILGIEPGAYDPAQHPVQPSPYDPPKSATVTTYTRSRDEDPDGWGDDVITMIQRDNEVSEQAHVDGIDSTDTSGFSGDDEAAEHIRSRGIDLEADGYTRA</sequence>
<dbReference type="Proteomes" id="UP000534286">
    <property type="component" value="Unassembled WGS sequence"/>
</dbReference>
<reference evidence="2 3" key="1">
    <citation type="submission" date="2020-08" db="EMBL/GenBank/DDBJ databases">
        <title>Sequencing the genomes of 1000 actinobacteria strains.</title>
        <authorList>
            <person name="Klenk H.-P."/>
        </authorList>
    </citation>
    <scope>NUCLEOTIDE SEQUENCE [LARGE SCALE GENOMIC DNA]</scope>
    <source>
        <strain evidence="2 3">DSM 43023</strain>
    </source>
</reference>
<evidence type="ECO:0000256" key="1">
    <source>
        <dbReference type="SAM" id="MobiDB-lite"/>
    </source>
</evidence>
<accession>A0A7W7WC11</accession>
<dbReference type="RefSeq" id="WP_184756931.1">
    <property type="nucleotide sequence ID" value="NZ_BAABEK010000005.1"/>
</dbReference>